<reference evidence="4 5" key="1">
    <citation type="journal article" date="2021" name="Nat. Commun.">
        <title>Isolation of a member of the candidate phylum Atribacteria reveals a unique cell membrane structure.</title>
        <authorList>
            <person name="Taiki K."/>
            <person name="Nobu M.K."/>
            <person name="Kusada H."/>
            <person name="Meng X.-Y."/>
            <person name="Hosoki N."/>
            <person name="Uematsu K."/>
            <person name="Yoshioka H."/>
            <person name="Kamagata Y."/>
            <person name="Tamaki H."/>
        </authorList>
    </citation>
    <scope>NUCLEOTIDE SEQUENCE [LARGE SCALE GENOMIC DNA]</scope>
    <source>
        <strain evidence="4 5">RT761</strain>
    </source>
</reference>
<dbReference type="Pfam" id="PF02397">
    <property type="entry name" value="Bac_transf"/>
    <property type="match status" value="1"/>
</dbReference>
<evidence type="ECO:0000313" key="4">
    <source>
        <dbReference type="EMBL" id="QPM67292.1"/>
    </source>
</evidence>
<dbReference type="KEGG" id="alam:RT761_00493"/>
<dbReference type="GO" id="GO:0016780">
    <property type="term" value="F:phosphotransferase activity, for other substituted phosphate groups"/>
    <property type="evidence" value="ECO:0007669"/>
    <property type="project" value="TreeGrafter"/>
</dbReference>
<feature type="transmembrane region" description="Helical" evidence="2">
    <location>
        <begin position="20"/>
        <end position="40"/>
    </location>
</feature>
<dbReference type="RefSeq" id="WP_246465212.1">
    <property type="nucleotide sequence ID" value="NZ_CP065383.1"/>
</dbReference>
<evidence type="ECO:0000259" key="3">
    <source>
        <dbReference type="Pfam" id="PF02397"/>
    </source>
</evidence>
<keyword evidence="5" id="KW-1185">Reference proteome</keyword>
<dbReference type="InterPro" id="IPR003362">
    <property type="entry name" value="Bact_transf"/>
</dbReference>
<dbReference type="PANTHER" id="PTHR30576">
    <property type="entry name" value="COLANIC BIOSYNTHESIS UDP-GLUCOSE LIPID CARRIER TRANSFERASE"/>
    <property type="match status" value="1"/>
</dbReference>
<keyword evidence="4" id="KW-0808">Transferase</keyword>
<dbReference type="EMBL" id="CP065383">
    <property type="protein sequence ID" value="QPM67292.1"/>
    <property type="molecule type" value="Genomic_DNA"/>
</dbReference>
<keyword evidence="2" id="KW-0812">Transmembrane</keyword>
<gene>
    <name evidence="4" type="primary">wecA</name>
    <name evidence="4" type="ORF">RT761_00493</name>
</gene>
<evidence type="ECO:0000256" key="2">
    <source>
        <dbReference type="SAM" id="Phobius"/>
    </source>
</evidence>
<dbReference type="Proteomes" id="UP000594463">
    <property type="component" value="Chromosome"/>
</dbReference>
<protein>
    <submittedName>
        <fullName evidence="4">UDP-N-acetylgalactosamine-undecaprenyl-phosphate N-acetylgalactosaminephosphotransferase</fullName>
        <ecNumber evidence="4">2.7.8.40</ecNumber>
    </submittedName>
</protein>
<evidence type="ECO:0000256" key="1">
    <source>
        <dbReference type="ARBA" id="ARBA00006464"/>
    </source>
</evidence>
<dbReference type="PANTHER" id="PTHR30576:SF10">
    <property type="entry name" value="SLL5057 PROTEIN"/>
    <property type="match status" value="1"/>
</dbReference>
<proteinExistence type="inferred from homology"/>
<feature type="domain" description="Bacterial sugar transferase" evidence="3">
    <location>
        <begin position="14"/>
        <end position="194"/>
    </location>
</feature>
<organism evidence="4 5">
    <name type="scientific">Atribacter laminatus</name>
    <dbReference type="NCBI Taxonomy" id="2847778"/>
    <lineage>
        <taxon>Bacteria</taxon>
        <taxon>Pseudomonadati</taxon>
        <taxon>Atribacterota</taxon>
        <taxon>Atribacteria</taxon>
        <taxon>Atribacterales</taxon>
        <taxon>Atribacteraceae</taxon>
        <taxon>Atribacter</taxon>
    </lineage>
</organism>
<dbReference type="AlphaFoldDB" id="A0A7T1F214"/>
<keyword evidence="2" id="KW-0472">Membrane</keyword>
<name>A0A7T1F214_ATRLM</name>
<accession>A0A7T1F214</accession>
<evidence type="ECO:0000313" key="5">
    <source>
        <dbReference type="Proteomes" id="UP000594463"/>
    </source>
</evidence>
<sequence length="201" mass="23083">MVMENKNKLYLPFKRIFDFVVSLIGIIVLSPFFLIIPILIKRDSPGPVFFRQKRIGKGNKEFMIFKFRTMRIDTPNVAKEILKNSPNGMDTYMTEVGKKLRKNAFDEIPQIINILKGDMSLVGPRPALFNQYDLIEMRTKRNIHTIRPGMTGWAIISGGEDLSLEGKVDADEYYLKNLSFSLDISIILKTISVMRSKKGVY</sequence>
<comment type="similarity">
    <text evidence="1">Belongs to the bacterial sugar transferase family.</text>
</comment>
<keyword evidence="2" id="KW-1133">Transmembrane helix</keyword>
<dbReference type="EC" id="2.7.8.40" evidence="4"/>